<comment type="caution">
    <text evidence="3">The sequence shown here is derived from an EMBL/GenBank/DDBJ whole genome shotgun (WGS) entry which is preliminary data.</text>
</comment>
<feature type="region of interest" description="Disordered" evidence="1">
    <location>
        <begin position="788"/>
        <end position="815"/>
    </location>
</feature>
<dbReference type="SUPFAM" id="SSF52200">
    <property type="entry name" value="Toll/Interleukin receptor TIR domain"/>
    <property type="match status" value="1"/>
</dbReference>
<dbReference type="Gene3D" id="3.40.50.10140">
    <property type="entry name" value="Toll/interleukin-1 receptor homology (TIR) domain"/>
    <property type="match status" value="1"/>
</dbReference>
<dbReference type="Proteomes" id="UP001189429">
    <property type="component" value="Unassembled WGS sequence"/>
</dbReference>
<evidence type="ECO:0000313" key="4">
    <source>
        <dbReference type="Proteomes" id="UP001189429"/>
    </source>
</evidence>
<organism evidence="3 4">
    <name type="scientific">Prorocentrum cordatum</name>
    <dbReference type="NCBI Taxonomy" id="2364126"/>
    <lineage>
        <taxon>Eukaryota</taxon>
        <taxon>Sar</taxon>
        <taxon>Alveolata</taxon>
        <taxon>Dinophyceae</taxon>
        <taxon>Prorocentrales</taxon>
        <taxon>Prorocentraceae</taxon>
        <taxon>Prorocentrum</taxon>
    </lineage>
</organism>
<evidence type="ECO:0000313" key="3">
    <source>
        <dbReference type="EMBL" id="CAK0804032.1"/>
    </source>
</evidence>
<reference evidence="3" key="1">
    <citation type="submission" date="2023-10" db="EMBL/GenBank/DDBJ databases">
        <authorList>
            <person name="Chen Y."/>
            <person name="Shah S."/>
            <person name="Dougan E. K."/>
            <person name="Thang M."/>
            <person name="Chan C."/>
        </authorList>
    </citation>
    <scope>NUCLEOTIDE SEQUENCE [LARGE SCALE GENOMIC DNA]</scope>
</reference>
<dbReference type="EMBL" id="CAUYUJ010003131">
    <property type="protein sequence ID" value="CAK0804032.1"/>
    <property type="molecule type" value="Genomic_DNA"/>
</dbReference>
<evidence type="ECO:0008006" key="5">
    <source>
        <dbReference type="Google" id="ProtNLM"/>
    </source>
</evidence>
<keyword evidence="4" id="KW-1185">Reference proteome</keyword>
<evidence type="ECO:0000256" key="1">
    <source>
        <dbReference type="SAM" id="MobiDB-lite"/>
    </source>
</evidence>
<name>A0ABN9QH16_9DINO</name>
<evidence type="ECO:0000256" key="2">
    <source>
        <dbReference type="SAM" id="Phobius"/>
    </source>
</evidence>
<sequence>MRRWAYGDHVLHVPARHEEGQGRGLQPLHHHHDHHLRGCDCGWPLGPPAHVPRHRQQRDRTAEGGLANLLLLCALFFSIALTILQQIAILGMMDKIQWKEPMVSLLRWVSLVAFDIEIVNVNCLFGSEPLNTFAFQVGFVFVAFGVLFLYHCTVVVWRHHGNFRRRLPSLWASLGTITQIFYISIITTVVGPFQCLKHPNERWTMRAYQSVICWESNEHSAMLAIGLVALLFPLAFLAKCCQVVWGFPAKLKLGKTRVLKSFTFLFFRYKTECYWYSVVHMLRSLAIGLTPAIPDLSAQVLIMQSVLLLQLICTVYWSPWRVPQATRFDILSTTTMLVVVGCAAFYVDAPPDSALAVLAAMLGHGGGSGLLLGLLLTVVWKLAHAALRRRDKEFDFFLCHHKLAAGSCARLLKVQLCSRGGSRRRVFLDCDDLKDLETLFDTVANRVQVFVTLCTKELFLRPWCMGEVITAHHCKLQTVKLVFPDFTEPDEAYIFEYEDSSKDLSVLTGYGYSIEDVRVALRWVPQITSYSIPSAITSVSMEEIADRLEDCIISHSPSGTRGSPRGPSGRANRASIGGNSTWIIHDESSLEAGATAAVMAHLLMVSFVHIPFEIPQVLLGGRDVPDSATKLIILCTSNVLQQPSILKHFERGIDLDVCFYPVIGDEGFRFPGASFKKDTMKLAAAILDDPDEVLSAVLAMFKAIAGSFLASSSSATVLANQAAELARRVQSLSRRAQTPAPSAMVRQASESRGTGDESHASVCRMKQRRALCWPPPVGGLCSRAPCGPWAAGGAPRPPPGAVQESRREVSHYVEE</sequence>
<accession>A0ABN9QH16</accession>
<feature type="transmembrane region" description="Helical" evidence="2">
    <location>
        <begin position="69"/>
        <end position="93"/>
    </location>
</feature>
<dbReference type="InterPro" id="IPR035897">
    <property type="entry name" value="Toll_tir_struct_dom_sf"/>
</dbReference>
<feature type="compositionally biased region" description="Basic and acidic residues" evidence="1">
    <location>
        <begin position="804"/>
        <end position="815"/>
    </location>
</feature>
<feature type="transmembrane region" description="Helical" evidence="2">
    <location>
        <begin position="224"/>
        <end position="247"/>
    </location>
</feature>
<keyword evidence="2" id="KW-0472">Membrane</keyword>
<proteinExistence type="predicted"/>
<keyword evidence="2" id="KW-1133">Transmembrane helix</keyword>
<keyword evidence="2" id="KW-0812">Transmembrane</keyword>
<protein>
    <recommendedName>
        <fullName evidence="5">TIR domain-containing protein</fullName>
    </recommendedName>
</protein>
<feature type="transmembrane region" description="Helical" evidence="2">
    <location>
        <begin position="133"/>
        <end position="157"/>
    </location>
</feature>
<feature type="transmembrane region" description="Helical" evidence="2">
    <location>
        <begin position="330"/>
        <end position="347"/>
    </location>
</feature>
<gene>
    <name evidence="3" type="ORF">PCOR1329_LOCUS10966</name>
</gene>
<feature type="transmembrane region" description="Helical" evidence="2">
    <location>
        <begin position="169"/>
        <end position="193"/>
    </location>
</feature>
<feature type="region of interest" description="Disordered" evidence="1">
    <location>
        <begin position="732"/>
        <end position="760"/>
    </location>
</feature>
<feature type="transmembrane region" description="Helical" evidence="2">
    <location>
        <begin position="353"/>
        <end position="380"/>
    </location>
</feature>